<dbReference type="InterPro" id="IPR036832">
    <property type="entry name" value="PPK_N_dom_sf"/>
</dbReference>
<dbReference type="SUPFAM" id="SSF143724">
    <property type="entry name" value="PHP14-like"/>
    <property type="match status" value="1"/>
</dbReference>
<dbReference type="InterPro" id="IPR003414">
    <property type="entry name" value="PP_kinase"/>
</dbReference>
<keyword evidence="7" id="KW-0175">Coiled coil</keyword>
<dbReference type="GO" id="GO:0006799">
    <property type="term" value="P:polyphosphate biosynthetic process"/>
    <property type="evidence" value="ECO:0007669"/>
    <property type="project" value="InterPro"/>
</dbReference>
<dbReference type="AlphaFoldDB" id="A0A7C3G625"/>
<keyword evidence="5 10" id="KW-0418">Kinase</keyword>
<dbReference type="GO" id="GO:0008976">
    <property type="term" value="F:polyphosphate kinase activity"/>
    <property type="evidence" value="ECO:0007669"/>
    <property type="project" value="UniProtKB-EC"/>
</dbReference>
<dbReference type="GO" id="GO:0009358">
    <property type="term" value="C:polyphosphate kinase complex"/>
    <property type="evidence" value="ECO:0007669"/>
    <property type="project" value="InterPro"/>
</dbReference>
<dbReference type="SUPFAM" id="SSF140356">
    <property type="entry name" value="PPK N-terminal domain-like"/>
    <property type="match status" value="1"/>
</dbReference>
<dbReference type="InterPro" id="IPR036830">
    <property type="entry name" value="PP_kinase_middle_dom_sf"/>
</dbReference>
<feature type="coiled-coil region" evidence="7">
    <location>
        <begin position="81"/>
        <end position="108"/>
    </location>
</feature>
<evidence type="ECO:0000256" key="4">
    <source>
        <dbReference type="ARBA" id="ARBA00022741"/>
    </source>
</evidence>
<dbReference type="PANTHER" id="PTHR30218:SF0">
    <property type="entry name" value="POLYPHOSPHATE KINASE"/>
    <property type="match status" value="1"/>
</dbReference>
<dbReference type="Proteomes" id="UP000886042">
    <property type="component" value="Unassembled WGS sequence"/>
</dbReference>
<dbReference type="Gene3D" id="1.20.58.310">
    <property type="entry name" value="Polyphosphate kinase N-terminal domain"/>
    <property type="match status" value="1"/>
</dbReference>
<name>A0A7C3G625_9PROT</name>
<sequence length="221" mass="25262">MSSPTQNSKQRYFNREISWLAFNWRVMEEAQNTNYPLLERLRFLSISANNLDEFYMVRVAGLRTQAIAGMPALSLDGYTPMRQLQKIRVRAKQLIAEQQKQWKQLQSELFDAGIKVKSVKKLTKGEAKTLRTFYLGEILPLLTPLAIDPAHPFPFIPNLGFGLALALKHKARGDKRKAIVTLPTHVPRFIGLSRNSNGEVCSYVVLEDVLKEYAHELFPSF</sequence>
<protein>
    <recommendedName>
        <fullName evidence="1">ATP-polyphosphate phosphotransferase</fullName>
        <ecNumber evidence="1">2.7.4.1</ecNumber>
    </recommendedName>
</protein>
<dbReference type="GO" id="GO:0005524">
    <property type="term" value="F:ATP binding"/>
    <property type="evidence" value="ECO:0007669"/>
    <property type="project" value="UniProtKB-KW"/>
</dbReference>
<evidence type="ECO:0000256" key="5">
    <source>
        <dbReference type="ARBA" id="ARBA00022777"/>
    </source>
</evidence>
<dbReference type="EC" id="2.7.4.1" evidence="1"/>
<evidence type="ECO:0000259" key="9">
    <source>
        <dbReference type="Pfam" id="PF13089"/>
    </source>
</evidence>
<proteinExistence type="predicted"/>
<dbReference type="Pfam" id="PF02503">
    <property type="entry name" value="PP_kinase"/>
    <property type="match status" value="1"/>
</dbReference>
<evidence type="ECO:0000256" key="7">
    <source>
        <dbReference type="SAM" id="Coils"/>
    </source>
</evidence>
<keyword evidence="6" id="KW-0067">ATP-binding</keyword>
<evidence type="ECO:0000256" key="2">
    <source>
        <dbReference type="ARBA" id="ARBA00022553"/>
    </source>
</evidence>
<organism evidence="10">
    <name type="scientific">Hellea balneolensis</name>
    <dbReference type="NCBI Taxonomy" id="287478"/>
    <lineage>
        <taxon>Bacteria</taxon>
        <taxon>Pseudomonadati</taxon>
        <taxon>Pseudomonadota</taxon>
        <taxon>Alphaproteobacteria</taxon>
        <taxon>Maricaulales</taxon>
        <taxon>Robiginitomaculaceae</taxon>
        <taxon>Hellea</taxon>
    </lineage>
</organism>
<feature type="domain" description="Polyphosphate kinase middle" evidence="8">
    <location>
        <begin position="127"/>
        <end position="220"/>
    </location>
</feature>
<dbReference type="EMBL" id="DRMN01000415">
    <property type="protein sequence ID" value="HFB55553.1"/>
    <property type="molecule type" value="Genomic_DNA"/>
</dbReference>
<accession>A0A7C3G625</accession>
<evidence type="ECO:0000313" key="10">
    <source>
        <dbReference type="EMBL" id="HFB55553.1"/>
    </source>
</evidence>
<comment type="caution">
    <text evidence="10">The sequence shown here is derived from an EMBL/GenBank/DDBJ whole genome shotgun (WGS) entry which is preliminary data.</text>
</comment>
<dbReference type="InterPro" id="IPR024953">
    <property type="entry name" value="PP_kinase_middle"/>
</dbReference>
<evidence type="ECO:0000256" key="1">
    <source>
        <dbReference type="ARBA" id="ARBA00012960"/>
    </source>
</evidence>
<evidence type="ECO:0000256" key="6">
    <source>
        <dbReference type="ARBA" id="ARBA00022840"/>
    </source>
</evidence>
<dbReference type="InterPro" id="IPR025198">
    <property type="entry name" value="PPK_N_dom"/>
</dbReference>
<feature type="domain" description="Polyphosphate kinase N-terminal" evidence="9">
    <location>
        <begin position="12"/>
        <end position="116"/>
    </location>
</feature>
<keyword evidence="4" id="KW-0547">Nucleotide-binding</keyword>
<reference evidence="10" key="1">
    <citation type="journal article" date="2020" name="mSystems">
        <title>Genome- and Community-Level Interaction Insights into Carbon Utilization and Element Cycling Functions of Hydrothermarchaeota in Hydrothermal Sediment.</title>
        <authorList>
            <person name="Zhou Z."/>
            <person name="Liu Y."/>
            <person name="Xu W."/>
            <person name="Pan J."/>
            <person name="Luo Z.H."/>
            <person name="Li M."/>
        </authorList>
    </citation>
    <scope>NUCLEOTIDE SEQUENCE [LARGE SCALE GENOMIC DNA]</scope>
    <source>
        <strain evidence="10">HyVt-489</strain>
    </source>
</reference>
<evidence type="ECO:0000259" key="8">
    <source>
        <dbReference type="Pfam" id="PF02503"/>
    </source>
</evidence>
<keyword evidence="3" id="KW-0808">Transferase</keyword>
<feature type="non-terminal residue" evidence="10">
    <location>
        <position position="221"/>
    </location>
</feature>
<dbReference type="Pfam" id="PF13089">
    <property type="entry name" value="PP_kinase_N"/>
    <property type="match status" value="1"/>
</dbReference>
<dbReference type="PANTHER" id="PTHR30218">
    <property type="entry name" value="POLYPHOSPHATE KINASE"/>
    <property type="match status" value="1"/>
</dbReference>
<gene>
    <name evidence="10" type="ORF">ENJ46_06470</name>
</gene>
<dbReference type="Gene3D" id="3.30.1840.10">
    <property type="entry name" value="Polyphosphate kinase middle domain"/>
    <property type="match status" value="1"/>
</dbReference>
<evidence type="ECO:0000256" key="3">
    <source>
        <dbReference type="ARBA" id="ARBA00022679"/>
    </source>
</evidence>
<keyword evidence="2" id="KW-0597">Phosphoprotein</keyword>